<evidence type="ECO:0000256" key="4">
    <source>
        <dbReference type="ARBA" id="ARBA00022771"/>
    </source>
</evidence>
<evidence type="ECO:0000256" key="7">
    <source>
        <dbReference type="PROSITE-ProRule" id="PRU00023"/>
    </source>
</evidence>
<dbReference type="InterPro" id="IPR001164">
    <property type="entry name" value="ArfGAP_dom"/>
</dbReference>
<dbReference type="RefSeq" id="XP_026639707.1">
    <property type="nucleotide sequence ID" value="XM_026783906.1"/>
</dbReference>
<dbReference type="CDD" id="cd08847">
    <property type="entry name" value="ArfGap_GIT2"/>
    <property type="match status" value="1"/>
</dbReference>
<evidence type="ECO:0000256" key="9">
    <source>
        <dbReference type="SAM" id="MobiDB-lite"/>
    </source>
</evidence>
<feature type="compositionally biased region" description="Low complexity" evidence="9">
    <location>
        <begin position="507"/>
        <end position="521"/>
    </location>
</feature>
<dbReference type="InterPro" id="IPR047161">
    <property type="entry name" value="GIT-like"/>
</dbReference>
<evidence type="ECO:0000256" key="6">
    <source>
        <dbReference type="ARBA" id="ARBA00023043"/>
    </source>
</evidence>
<keyword evidence="5" id="KW-0862">Zinc</keyword>
<keyword evidence="1" id="KW-0343">GTPase activation</keyword>
<dbReference type="InterPro" id="IPR037278">
    <property type="entry name" value="ARFGAP/RecO"/>
</dbReference>
<dbReference type="SMART" id="SM00105">
    <property type="entry name" value="ArfGap"/>
    <property type="match status" value="1"/>
</dbReference>
<dbReference type="Proteomes" id="UP000694915">
    <property type="component" value="Chromosome 2"/>
</dbReference>
<dbReference type="SMART" id="SM00555">
    <property type="entry name" value="GIT"/>
    <property type="match status" value="2"/>
</dbReference>
<dbReference type="Gene3D" id="1.25.40.20">
    <property type="entry name" value="Ankyrin repeat-containing domain"/>
    <property type="match status" value="1"/>
</dbReference>
<dbReference type="PRINTS" id="PR00405">
    <property type="entry name" value="REVINTRACTNG"/>
</dbReference>
<evidence type="ECO:0000256" key="2">
    <source>
        <dbReference type="ARBA" id="ARBA00022723"/>
    </source>
</evidence>
<dbReference type="Pfam" id="PF12205">
    <property type="entry name" value="GIT1_C"/>
    <property type="match status" value="1"/>
</dbReference>
<dbReference type="Gene3D" id="1.20.120.330">
    <property type="entry name" value="Nucleotidyltransferases domain 2"/>
    <property type="match status" value="1"/>
</dbReference>
<dbReference type="Gene3D" id="1.10.220.150">
    <property type="entry name" value="Arf GTPase activating protein"/>
    <property type="match status" value="1"/>
</dbReference>
<evidence type="ECO:0000256" key="5">
    <source>
        <dbReference type="ARBA" id="ARBA00022833"/>
    </source>
</evidence>
<gene>
    <name evidence="12" type="primary">Git2</name>
</gene>
<dbReference type="Pfam" id="PF08518">
    <property type="entry name" value="GIT_SHD"/>
    <property type="match status" value="2"/>
</dbReference>
<dbReference type="InterPro" id="IPR036770">
    <property type="entry name" value="Ankyrin_rpt-contain_sf"/>
</dbReference>
<dbReference type="Pfam" id="PF12796">
    <property type="entry name" value="Ank_2"/>
    <property type="match status" value="1"/>
</dbReference>
<dbReference type="GeneID" id="101990469"/>
<keyword evidence="3" id="KW-0677">Repeat</keyword>
<reference evidence="12" key="1">
    <citation type="submission" date="2025-08" db="UniProtKB">
        <authorList>
            <consortium name="RefSeq"/>
        </authorList>
    </citation>
    <scope>IDENTIFICATION</scope>
</reference>
<dbReference type="InterPro" id="IPR022018">
    <property type="entry name" value="GIT1_C"/>
</dbReference>
<feature type="compositionally biased region" description="Polar residues" evidence="9">
    <location>
        <begin position="410"/>
        <end position="451"/>
    </location>
</feature>
<keyword evidence="6 7" id="KW-0040">ANK repeat</keyword>
<feature type="repeat" description="ANK" evidence="7">
    <location>
        <begin position="166"/>
        <end position="198"/>
    </location>
</feature>
<dbReference type="PANTHER" id="PTHR46097:SF4">
    <property type="entry name" value="ARF GTPASE-ACTIVATING PROTEIN GIT2"/>
    <property type="match status" value="1"/>
</dbReference>
<feature type="domain" description="Arf-GAP" evidence="10">
    <location>
        <begin position="1"/>
        <end position="124"/>
    </location>
</feature>
<evidence type="ECO:0000256" key="1">
    <source>
        <dbReference type="ARBA" id="ARBA00022468"/>
    </source>
</evidence>
<dbReference type="InterPro" id="IPR002110">
    <property type="entry name" value="Ankyrin_rpt"/>
</dbReference>
<evidence type="ECO:0000256" key="3">
    <source>
        <dbReference type="ARBA" id="ARBA00022737"/>
    </source>
</evidence>
<accession>A0ABM1UCJ5</accession>
<protein>
    <submittedName>
        <fullName evidence="12">ARF GTPase-activating protein GIT2 isoform X8</fullName>
    </submittedName>
</protein>
<dbReference type="PANTHER" id="PTHR46097">
    <property type="entry name" value="G PROTEIN-COUPLED RECEPTOR KINASE INTERACTING ARFGAP"/>
    <property type="match status" value="1"/>
</dbReference>
<keyword evidence="11" id="KW-1185">Reference proteome</keyword>
<evidence type="ECO:0000313" key="12">
    <source>
        <dbReference type="RefSeq" id="XP_026639707.1"/>
    </source>
</evidence>
<feature type="region of interest" description="Disordered" evidence="9">
    <location>
        <begin position="506"/>
        <end position="566"/>
    </location>
</feature>
<keyword evidence="2" id="KW-0479">Metal-binding</keyword>
<feature type="compositionally biased region" description="Acidic residues" evidence="9">
    <location>
        <begin position="387"/>
        <end position="404"/>
    </location>
</feature>
<dbReference type="SUPFAM" id="SSF57863">
    <property type="entry name" value="ArfGap/RecO-like zinc finger"/>
    <property type="match status" value="1"/>
</dbReference>
<dbReference type="SUPFAM" id="SSF48403">
    <property type="entry name" value="Ankyrin repeat"/>
    <property type="match status" value="1"/>
</dbReference>
<dbReference type="InterPro" id="IPR013724">
    <property type="entry name" value="GIT_SHD"/>
</dbReference>
<sequence length="711" mass="79531">MSKRLRSSDVCADCSGPDPSWASVNRGTFICDECCSVHRSLGRHISQVRHLKHTPWPPTLLQMVETLYNNGANSIWEHSLLDPASIMSGRRKANPQDKVHPNKAEFIRAKYQMLAFVHRLPCRDDDSVTAKDLSKQLHSSVRTGNLETCLRLLSLGAQANFFHPEKGSTPLHVASKAGQILQAELLAVYGADPGTQDSSGKTPVDYARQGGHHELAERLVEIQYELTDRLAFYLCGRKPDHKNGQHFIIPQMADRRLSLDVSELAKAAKKKLQSLSNHLFEELAMDVYDEVDRRETDAVWLATQNHSTLVTETTVVPFLPVNPEYSSTRNQGRQKLARFNAHEFATLVIDILSDAKRRQQSSPLSRSKDNVELILRTVSNQHSTESQDNDQPDYDSVASDEDTDMETRASKANRQKLQTLQSENSSLRKQATTNACQVQTGPDYPDTSSHSSLKRRPSARGSRPMSMYETGSGQKPYLPMGEANRPEENRTRLQPFPAHIGRSALVTSSSSLPSFPSTLSWSRDESARRTSRLEKQNSTPESDYDNTPFDTEPEDTVSNRKGRQRSMVWQGDGSLPDIAEPHLVPSPTLPSTEDVIRKTEQITKNIQELLRAAQENKHDSYIPCSERIHVAVTEMAALFPKKPKSDTVRTSLRLLTSSAYRLQSECRKALPGESSLPTDVQLVTQQVIQCAYDIAKAAKQLVTITTKENNS</sequence>
<evidence type="ECO:0000259" key="10">
    <source>
        <dbReference type="PROSITE" id="PS50115"/>
    </source>
</evidence>
<feature type="compositionally biased region" description="Basic and acidic residues" evidence="9">
    <location>
        <begin position="522"/>
        <end position="535"/>
    </location>
</feature>
<dbReference type="InterPro" id="IPR038508">
    <property type="entry name" value="ArfGAP_dom_sf"/>
</dbReference>
<dbReference type="PROSITE" id="PS50297">
    <property type="entry name" value="ANK_REP_REGION"/>
    <property type="match status" value="1"/>
</dbReference>
<name>A0ABM1UCJ5_MICOH</name>
<evidence type="ECO:0000256" key="8">
    <source>
        <dbReference type="PROSITE-ProRule" id="PRU00288"/>
    </source>
</evidence>
<keyword evidence="4 8" id="KW-0863">Zinc-finger</keyword>
<proteinExistence type="predicted"/>
<evidence type="ECO:0000313" key="11">
    <source>
        <dbReference type="Proteomes" id="UP000694915"/>
    </source>
</evidence>
<dbReference type="SMART" id="SM00248">
    <property type="entry name" value="ANK"/>
    <property type="match status" value="3"/>
</dbReference>
<feature type="region of interest" description="Disordered" evidence="9">
    <location>
        <begin position="378"/>
        <end position="489"/>
    </location>
</feature>
<dbReference type="PROSITE" id="PS50115">
    <property type="entry name" value="ARFGAP"/>
    <property type="match status" value="1"/>
</dbReference>
<organism evidence="11 12">
    <name type="scientific">Microtus ochrogaster</name>
    <name type="common">Prairie vole</name>
    <dbReference type="NCBI Taxonomy" id="79684"/>
    <lineage>
        <taxon>Eukaryota</taxon>
        <taxon>Metazoa</taxon>
        <taxon>Chordata</taxon>
        <taxon>Craniata</taxon>
        <taxon>Vertebrata</taxon>
        <taxon>Euteleostomi</taxon>
        <taxon>Mammalia</taxon>
        <taxon>Eutheria</taxon>
        <taxon>Euarchontoglires</taxon>
        <taxon>Glires</taxon>
        <taxon>Rodentia</taxon>
        <taxon>Myomorpha</taxon>
        <taxon>Muroidea</taxon>
        <taxon>Cricetidae</taxon>
        <taxon>Arvicolinae</taxon>
        <taxon>Microtus</taxon>
    </lineage>
</organism>
<dbReference type="PROSITE" id="PS50088">
    <property type="entry name" value="ANK_REPEAT"/>
    <property type="match status" value="1"/>
</dbReference>
<dbReference type="Pfam" id="PF01412">
    <property type="entry name" value="ArfGap"/>
    <property type="match status" value="1"/>
</dbReference>